<organism evidence="1 2">
    <name type="scientific">Golovinomyces cichoracearum</name>
    <dbReference type="NCBI Taxonomy" id="62708"/>
    <lineage>
        <taxon>Eukaryota</taxon>
        <taxon>Fungi</taxon>
        <taxon>Dikarya</taxon>
        <taxon>Ascomycota</taxon>
        <taxon>Pezizomycotina</taxon>
        <taxon>Leotiomycetes</taxon>
        <taxon>Erysiphales</taxon>
        <taxon>Erysiphaceae</taxon>
        <taxon>Golovinomyces</taxon>
    </lineage>
</organism>
<evidence type="ECO:0000313" key="1">
    <source>
        <dbReference type="EMBL" id="RKF55451.1"/>
    </source>
</evidence>
<gene>
    <name evidence="1" type="ORF">GcM3_201026</name>
</gene>
<name>A0A420HDD7_9PEZI</name>
<keyword evidence="2" id="KW-1185">Reference proteome</keyword>
<dbReference type="Proteomes" id="UP000283383">
    <property type="component" value="Unassembled WGS sequence"/>
</dbReference>
<comment type="caution">
    <text evidence="1">The sequence shown here is derived from an EMBL/GenBank/DDBJ whole genome shotgun (WGS) entry which is preliminary data.</text>
</comment>
<dbReference type="AlphaFoldDB" id="A0A420HDD7"/>
<accession>A0A420HDD7</accession>
<proteinExistence type="predicted"/>
<dbReference type="EMBL" id="MCBQ01020165">
    <property type="protein sequence ID" value="RKF55451.1"/>
    <property type="molecule type" value="Genomic_DNA"/>
</dbReference>
<sequence>MPIDQSEPIVQAEIIEGVKLLQQQQRIRQAMNLQEILEPEKELLQDSEETLLDQIGGQWDPLEPEDPEDH</sequence>
<reference evidence="1 2" key="1">
    <citation type="journal article" date="2018" name="BMC Genomics">
        <title>Comparative genome analyses reveal sequence features reflecting distinct modes of host-adaptation between dicot and monocot powdery mildew.</title>
        <authorList>
            <person name="Wu Y."/>
            <person name="Ma X."/>
            <person name="Pan Z."/>
            <person name="Kale S.D."/>
            <person name="Song Y."/>
            <person name="King H."/>
            <person name="Zhang Q."/>
            <person name="Presley C."/>
            <person name="Deng X."/>
            <person name="Wei C.I."/>
            <person name="Xiao S."/>
        </authorList>
    </citation>
    <scope>NUCLEOTIDE SEQUENCE [LARGE SCALE GENOMIC DNA]</scope>
    <source>
        <strain evidence="1">UMSG3</strain>
    </source>
</reference>
<protein>
    <submittedName>
        <fullName evidence="1">Uncharacterized protein</fullName>
    </submittedName>
</protein>
<evidence type="ECO:0000313" key="2">
    <source>
        <dbReference type="Proteomes" id="UP000283383"/>
    </source>
</evidence>